<dbReference type="PANTHER" id="PTHR43250:SF2">
    <property type="entry name" value="EXODEOXYRIBONUCLEASE III"/>
    <property type="match status" value="1"/>
</dbReference>
<feature type="site" description="Important for catalytic activity" evidence="7">
    <location>
        <position position="232"/>
    </location>
</feature>
<keyword evidence="2 6" id="KW-0479">Metal-binding</keyword>
<keyword evidence="4 6" id="KW-0460">Magnesium</keyword>
<feature type="binding site" evidence="6">
    <location>
        <position position="160"/>
    </location>
    <ligand>
        <name>Mg(2+)</name>
        <dbReference type="ChEBI" id="CHEBI:18420"/>
        <label>1</label>
    </ligand>
</feature>
<protein>
    <submittedName>
        <fullName evidence="9">Exodeoxyribonuclease-3</fullName>
    </submittedName>
</protein>
<feature type="active site" description="Proton donor/acceptor" evidence="5">
    <location>
        <position position="158"/>
    </location>
</feature>
<dbReference type="NCBIfam" id="TIGR00195">
    <property type="entry name" value="exoDNase_III"/>
    <property type="match status" value="1"/>
</dbReference>
<feature type="binding site" evidence="6">
    <location>
        <position position="261"/>
    </location>
    <ligand>
        <name>Mg(2+)</name>
        <dbReference type="ChEBI" id="CHEBI:18420"/>
        <label>1</label>
    </ligand>
</feature>
<dbReference type="GO" id="GO:0006281">
    <property type="term" value="P:DNA repair"/>
    <property type="evidence" value="ECO:0007669"/>
    <property type="project" value="InterPro"/>
</dbReference>
<feature type="binding site" evidence="6">
    <location>
        <position position="262"/>
    </location>
    <ligand>
        <name>Mg(2+)</name>
        <dbReference type="ChEBI" id="CHEBI:18420"/>
        <label>1</label>
    </ligand>
</feature>
<evidence type="ECO:0000313" key="9">
    <source>
        <dbReference type="EMBL" id="SEG46881.1"/>
    </source>
</evidence>
<dbReference type="PROSITE" id="PS51435">
    <property type="entry name" value="AP_NUCLEASE_F1_4"/>
    <property type="match status" value="1"/>
</dbReference>
<feature type="binding site" evidence="6">
    <location>
        <position position="36"/>
    </location>
    <ligand>
        <name>Mg(2+)</name>
        <dbReference type="ChEBI" id="CHEBI:18420"/>
        <label>1</label>
    </ligand>
</feature>
<keyword evidence="10" id="KW-1185">Reference proteome</keyword>
<evidence type="ECO:0000313" key="10">
    <source>
        <dbReference type="Proteomes" id="UP000236743"/>
    </source>
</evidence>
<dbReference type="RefSeq" id="WP_103873256.1">
    <property type="nucleotide sequence ID" value="NZ_FNUY01000005.1"/>
</dbReference>
<evidence type="ECO:0000256" key="6">
    <source>
        <dbReference type="PIRSR" id="PIRSR604808-2"/>
    </source>
</evidence>
<dbReference type="OrthoDB" id="9803914at2"/>
<feature type="domain" description="Endonuclease/exonuclease/phosphatase" evidence="8">
    <location>
        <begin position="7"/>
        <end position="262"/>
    </location>
</feature>
<dbReference type="SUPFAM" id="SSF56219">
    <property type="entry name" value="DNase I-like"/>
    <property type="match status" value="1"/>
</dbReference>
<comment type="cofactor">
    <cofactor evidence="6">
        <name>Mg(2+)</name>
        <dbReference type="ChEBI" id="CHEBI:18420"/>
    </cofactor>
    <cofactor evidence="6">
        <name>Mn(2+)</name>
        <dbReference type="ChEBI" id="CHEBI:29035"/>
    </cofactor>
    <text evidence="6">Probably binds two magnesium or manganese ions per subunit.</text>
</comment>
<accession>A0A1H6AEG3</accession>
<comment type="similarity">
    <text evidence="1">Belongs to the DNA repair enzymes AP/ExoA family.</text>
</comment>
<dbReference type="InterPro" id="IPR037493">
    <property type="entry name" value="ExoIII-like"/>
</dbReference>
<feature type="active site" description="Proton acceptor" evidence="5">
    <location>
        <position position="262"/>
    </location>
</feature>
<feature type="site" description="Transition state stabilizer" evidence="7">
    <location>
        <position position="160"/>
    </location>
</feature>
<dbReference type="InterPro" id="IPR020847">
    <property type="entry name" value="AP_endonuclease_F1_BS"/>
</dbReference>
<feature type="active site" evidence="5">
    <location>
        <position position="113"/>
    </location>
</feature>
<dbReference type="PROSITE" id="PS00726">
    <property type="entry name" value="AP_NUCLEASE_F1_1"/>
    <property type="match status" value="1"/>
</dbReference>
<evidence type="ECO:0000256" key="2">
    <source>
        <dbReference type="ARBA" id="ARBA00022723"/>
    </source>
</evidence>
<dbReference type="GO" id="GO:0008311">
    <property type="term" value="F:double-stranded DNA 3'-5' DNA exonuclease activity"/>
    <property type="evidence" value="ECO:0007669"/>
    <property type="project" value="InterPro"/>
</dbReference>
<evidence type="ECO:0000259" key="8">
    <source>
        <dbReference type="Pfam" id="PF03372"/>
    </source>
</evidence>
<feature type="binding site" evidence="6">
    <location>
        <position position="9"/>
    </location>
    <ligand>
        <name>Mg(2+)</name>
        <dbReference type="ChEBI" id="CHEBI:18420"/>
        <label>1</label>
    </ligand>
</feature>
<dbReference type="InterPro" id="IPR004808">
    <property type="entry name" value="AP_endonuc_1"/>
</dbReference>
<evidence type="ECO:0000256" key="7">
    <source>
        <dbReference type="PIRSR" id="PIRSR604808-3"/>
    </source>
</evidence>
<dbReference type="CDD" id="cd09086">
    <property type="entry name" value="ExoIII-like_AP-endo"/>
    <property type="match status" value="1"/>
</dbReference>
<dbReference type="InterPro" id="IPR005135">
    <property type="entry name" value="Endo/exonuclease/phosphatase"/>
</dbReference>
<evidence type="ECO:0000256" key="3">
    <source>
        <dbReference type="ARBA" id="ARBA00022801"/>
    </source>
</evidence>
<reference evidence="9 10" key="1">
    <citation type="submission" date="2016-10" db="EMBL/GenBank/DDBJ databases">
        <authorList>
            <person name="de Groot N.N."/>
        </authorList>
    </citation>
    <scope>NUCLEOTIDE SEQUENCE [LARGE SCALE GENOMIC DNA]</scope>
    <source>
        <strain evidence="9 10">DSM 26656</strain>
    </source>
</reference>
<dbReference type="Gene3D" id="3.60.10.10">
    <property type="entry name" value="Endonuclease/exonuclease/phosphatase"/>
    <property type="match status" value="1"/>
</dbReference>
<dbReference type="InterPro" id="IPR036691">
    <property type="entry name" value="Endo/exonu/phosph_ase_sf"/>
</dbReference>
<dbReference type="GO" id="GO:0046872">
    <property type="term" value="F:metal ion binding"/>
    <property type="evidence" value="ECO:0007669"/>
    <property type="project" value="UniProtKB-KW"/>
</dbReference>
<dbReference type="NCBIfam" id="TIGR00633">
    <property type="entry name" value="xth"/>
    <property type="match status" value="1"/>
</dbReference>
<proteinExistence type="inferred from homology"/>
<organism evidence="9 10">
    <name type="scientific">Bosea lathyri</name>
    <dbReference type="NCBI Taxonomy" id="1036778"/>
    <lineage>
        <taxon>Bacteria</taxon>
        <taxon>Pseudomonadati</taxon>
        <taxon>Pseudomonadota</taxon>
        <taxon>Alphaproteobacteria</taxon>
        <taxon>Hyphomicrobiales</taxon>
        <taxon>Boseaceae</taxon>
        <taxon>Bosea</taxon>
    </lineage>
</organism>
<feature type="binding site" evidence="6">
    <location>
        <position position="158"/>
    </location>
    <ligand>
        <name>Mg(2+)</name>
        <dbReference type="ChEBI" id="CHEBI:18420"/>
        <label>1</label>
    </ligand>
</feature>
<evidence type="ECO:0000256" key="4">
    <source>
        <dbReference type="ARBA" id="ARBA00022842"/>
    </source>
</evidence>
<feature type="site" description="Interaction with DNA substrate" evidence="7">
    <location>
        <position position="262"/>
    </location>
</feature>
<gene>
    <name evidence="9" type="ORF">SAMN04488115_105386</name>
</gene>
<dbReference type="AlphaFoldDB" id="A0A1H6AEG3"/>
<dbReference type="GO" id="GO:0003677">
    <property type="term" value="F:DNA binding"/>
    <property type="evidence" value="ECO:0007669"/>
    <property type="project" value="InterPro"/>
</dbReference>
<dbReference type="PANTHER" id="PTHR43250">
    <property type="entry name" value="EXODEOXYRIBONUCLEASE III"/>
    <property type="match status" value="1"/>
</dbReference>
<dbReference type="Pfam" id="PF03372">
    <property type="entry name" value="Exo_endo_phos"/>
    <property type="match status" value="1"/>
</dbReference>
<sequence length="271" mass="30233">MKLTVTSWNINSVRLRIGMVGDFLTAHAPDVLCLQETKTPDEQFPAKAFDKLGYVHQAFIGQKGYNGVAILSKLPFSEKDAMAMCGKNDARHMTVVLDKGAGAAAGIAIHNFYIPAGGDLPDPEKNVKFAHKLAFLDEIGAWGIAKRPTDRPSILLGDLNIAPYEHDVWSHKQLLNVVSHTPIETTTLEKLRSELGWTDAARTLRPEPEKLYSWWSYRAADWAISNKGRRLDHIWLSDGLKPALRDLTFLSEARGWERPSDHVPVTVTLDL</sequence>
<evidence type="ECO:0000256" key="5">
    <source>
        <dbReference type="PIRSR" id="PIRSR604808-1"/>
    </source>
</evidence>
<name>A0A1H6AEG3_9HYPH</name>
<keyword evidence="3" id="KW-0378">Hydrolase</keyword>
<dbReference type="Proteomes" id="UP000236743">
    <property type="component" value="Unassembled WGS sequence"/>
</dbReference>
<dbReference type="GO" id="GO:0004519">
    <property type="term" value="F:endonuclease activity"/>
    <property type="evidence" value="ECO:0007669"/>
    <property type="project" value="InterPro"/>
</dbReference>
<dbReference type="EMBL" id="FNUY01000005">
    <property type="protein sequence ID" value="SEG46881.1"/>
    <property type="molecule type" value="Genomic_DNA"/>
</dbReference>
<keyword evidence="6" id="KW-0464">Manganese</keyword>
<evidence type="ECO:0000256" key="1">
    <source>
        <dbReference type="ARBA" id="ARBA00007092"/>
    </source>
</evidence>